<evidence type="ECO:0000256" key="3">
    <source>
        <dbReference type="ARBA" id="ARBA00022737"/>
    </source>
</evidence>
<accession>A0AA88L1F7</accession>
<dbReference type="AlphaFoldDB" id="A0AA88L1F7"/>
<dbReference type="InterPro" id="IPR020472">
    <property type="entry name" value="WD40_PAC1"/>
</dbReference>
<keyword evidence="3" id="KW-0677">Repeat</keyword>
<proteinExistence type="predicted"/>
<sequence length="502" mass="56481">MDEVKESSINFIPCLAWVKRGACKSVPDKVKLSADELAEIIKCTQGDIDELEEAQEENGAIEDRTLDDGMDNDDADIEAKYNMDDYDNEEEMISDFGTLTVYARNQDDPILKAAKENIKDSEVWSDASSDENDEDFVLKATDNLILVGHVEEDAAMLEVYVYNAEEEALYVHHEILLPGAPICIEWLDYDPSASSPGNLAAIGTISPVIDIWDLDIVGCLEPALSLGKKAKKKKKIPGYGHKDAILSLSWNKNARNILASGSADKSAIVWDLEKGEVLQSVSVFEDDVQSLQFHPFEMQRLLTGSSDKFVREFDSRQPDLVKSWKVDSDVERVQYDHFNPNWYLVSTDSGMVYYFDTRTDKQLWQLRAHTQPCTALSLSTQVPGLLLTGSIDNSVKIWDIAANAPKMIFEKSVKIGSVYTIGCCPDVPWAFAFGGDRKDCSFKVWDCRESDKVRQQFESRRLSEPCSMSSEEGNSKENHEEQMDSSQPKKCKKKKKQKNSEI</sequence>
<dbReference type="SUPFAM" id="SSF50978">
    <property type="entry name" value="WD40 repeat-like"/>
    <property type="match status" value="1"/>
</dbReference>
<feature type="compositionally biased region" description="Basic residues" evidence="5">
    <location>
        <begin position="489"/>
        <end position="502"/>
    </location>
</feature>
<dbReference type="Gene3D" id="2.130.10.10">
    <property type="entry name" value="YVTN repeat-like/Quinoprotein amine dehydrogenase"/>
    <property type="match status" value="1"/>
</dbReference>
<dbReference type="PROSITE" id="PS50294">
    <property type="entry name" value="WD_REPEATS_REGION"/>
    <property type="match status" value="2"/>
</dbReference>
<dbReference type="PROSITE" id="PS00678">
    <property type="entry name" value="WD_REPEATS_1"/>
    <property type="match status" value="2"/>
</dbReference>
<dbReference type="InterPro" id="IPR019775">
    <property type="entry name" value="WD40_repeat_CS"/>
</dbReference>
<dbReference type="GO" id="GO:0005634">
    <property type="term" value="C:nucleus"/>
    <property type="evidence" value="ECO:0007669"/>
    <property type="project" value="TreeGrafter"/>
</dbReference>
<feature type="repeat" description="WD" evidence="4">
    <location>
        <begin position="238"/>
        <end position="280"/>
    </location>
</feature>
<dbReference type="InterPro" id="IPR015943">
    <property type="entry name" value="WD40/YVTN_repeat-like_dom_sf"/>
</dbReference>
<dbReference type="EMBL" id="JAVRJZ010000015">
    <property type="protein sequence ID" value="KAK2712917.1"/>
    <property type="molecule type" value="Genomic_DNA"/>
</dbReference>
<protein>
    <recommendedName>
        <fullName evidence="8">Periodic tryptophan protein 1 homolog</fullName>
    </recommendedName>
</protein>
<dbReference type="InterPro" id="IPR001680">
    <property type="entry name" value="WD40_rpt"/>
</dbReference>
<dbReference type="GO" id="GO:0006364">
    <property type="term" value="P:rRNA processing"/>
    <property type="evidence" value="ECO:0007669"/>
    <property type="project" value="InterPro"/>
</dbReference>
<feature type="compositionally biased region" description="Basic and acidic residues" evidence="5">
    <location>
        <begin position="473"/>
        <end position="482"/>
    </location>
</feature>
<dbReference type="Pfam" id="PF00400">
    <property type="entry name" value="WD40"/>
    <property type="match status" value="2"/>
</dbReference>
<dbReference type="PANTHER" id="PTHR14091:SF0">
    <property type="entry name" value="PERIODIC TRYPTOPHAN PROTEIN 1 HOMOLOG"/>
    <property type="match status" value="1"/>
</dbReference>
<feature type="region of interest" description="Disordered" evidence="5">
    <location>
        <begin position="455"/>
        <end position="502"/>
    </location>
</feature>
<dbReference type="InterPro" id="IPR036322">
    <property type="entry name" value="WD40_repeat_dom_sf"/>
</dbReference>
<dbReference type="PANTHER" id="PTHR14091">
    <property type="entry name" value="PERIODIC TRYPTOPHAN PROTEIN 1"/>
    <property type="match status" value="1"/>
</dbReference>
<feature type="repeat" description="WD" evidence="4">
    <location>
        <begin position="366"/>
        <end position="400"/>
    </location>
</feature>
<reference evidence="6" key="1">
    <citation type="submission" date="2023-07" db="EMBL/GenBank/DDBJ databases">
        <title>Chromosome-level genome assembly of Artemia franciscana.</title>
        <authorList>
            <person name="Jo E."/>
        </authorList>
    </citation>
    <scope>NUCLEOTIDE SEQUENCE</scope>
    <source>
        <tissue evidence="6">Whole body</tissue>
    </source>
</reference>
<keyword evidence="2 4" id="KW-0853">WD repeat</keyword>
<name>A0AA88L1F7_ARTSF</name>
<keyword evidence="7" id="KW-1185">Reference proteome</keyword>
<organism evidence="6 7">
    <name type="scientific">Artemia franciscana</name>
    <name type="common">Brine shrimp</name>
    <name type="synonym">Artemia sanfranciscana</name>
    <dbReference type="NCBI Taxonomy" id="6661"/>
    <lineage>
        <taxon>Eukaryota</taxon>
        <taxon>Metazoa</taxon>
        <taxon>Ecdysozoa</taxon>
        <taxon>Arthropoda</taxon>
        <taxon>Crustacea</taxon>
        <taxon>Branchiopoda</taxon>
        <taxon>Anostraca</taxon>
        <taxon>Artemiidae</taxon>
        <taxon>Artemia</taxon>
    </lineage>
</organism>
<gene>
    <name evidence="6" type="ORF">QYM36_011578</name>
</gene>
<evidence type="ECO:0000256" key="2">
    <source>
        <dbReference type="ARBA" id="ARBA00022574"/>
    </source>
</evidence>
<dbReference type="Proteomes" id="UP001187531">
    <property type="component" value="Unassembled WGS sequence"/>
</dbReference>
<evidence type="ECO:0000256" key="1">
    <source>
        <dbReference type="ARBA" id="ARBA00022553"/>
    </source>
</evidence>
<evidence type="ECO:0000313" key="6">
    <source>
        <dbReference type="EMBL" id="KAK2712917.1"/>
    </source>
</evidence>
<dbReference type="PROSITE" id="PS50082">
    <property type="entry name" value="WD_REPEATS_2"/>
    <property type="match status" value="2"/>
</dbReference>
<dbReference type="SMART" id="SM00320">
    <property type="entry name" value="WD40"/>
    <property type="match status" value="4"/>
</dbReference>
<dbReference type="InterPro" id="IPR044285">
    <property type="entry name" value="PWP1"/>
</dbReference>
<comment type="caution">
    <text evidence="6">The sequence shown here is derived from an EMBL/GenBank/DDBJ whole genome shotgun (WGS) entry which is preliminary data.</text>
</comment>
<dbReference type="PRINTS" id="PR00320">
    <property type="entry name" value="GPROTEINBRPT"/>
</dbReference>
<evidence type="ECO:0008006" key="8">
    <source>
        <dbReference type="Google" id="ProtNLM"/>
    </source>
</evidence>
<evidence type="ECO:0000256" key="4">
    <source>
        <dbReference type="PROSITE-ProRule" id="PRU00221"/>
    </source>
</evidence>
<keyword evidence="1" id="KW-0597">Phosphoprotein</keyword>
<evidence type="ECO:0000256" key="5">
    <source>
        <dbReference type="SAM" id="MobiDB-lite"/>
    </source>
</evidence>
<evidence type="ECO:0000313" key="7">
    <source>
        <dbReference type="Proteomes" id="UP001187531"/>
    </source>
</evidence>